<evidence type="ECO:0000313" key="1">
    <source>
        <dbReference type="EMBL" id="KAJ1159588.1"/>
    </source>
</evidence>
<comment type="caution">
    <text evidence="1">The sequence shown here is derived from an EMBL/GenBank/DDBJ whole genome shotgun (WGS) entry which is preliminary data.</text>
</comment>
<sequence>MPRGLFTFSSALTLKLCTPEAILQVFRLSPSNIRRNTFLCKECRPATFFSRSRHREPEGSFTTEEHKRAQAAAWGSRYGSLACTGCGNGRLIELTGTPRGVTPRLGGGCLEC</sequence>
<name>A0AAV7S954_PLEWA</name>
<organism evidence="1 2">
    <name type="scientific">Pleurodeles waltl</name>
    <name type="common">Iberian ribbed newt</name>
    <dbReference type="NCBI Taxonomy" id="8319"/>
    <lineage>
        <taxon>Eukaryota</taxon>
        <taxon>Metazoa</taxon>
        <taxon>Chordata</taxon>
        <taxon>Craniata</taxon>
        <taxon>Vertebrata</taxon>
        <taxon>Euteleostomi</taxon>
        <taxon>Amphibia</taxon>
        <taxon>Batrachia</taxon>
        <taxon>Caudata</taxon>
        <taxon>Salamandroidea</taxon>
        <taxon>Salamandridae</taxon>
        <taxon>Pleurodelinae</taxon>
        <taxon>Pleurodeles</taxon>
    </lineage>
</organism>
<gene>
    <name evidence="1" type="ORF">NDU88_000095</name>
</gene>
<dbReference type="Proteomes" id="UP001066276">
    <property type="component" value="Chromosome 4_2"/>
</dbReference>
<accession>A0AAV7S954</accession>
<proteinExistence type="predicted"/>
<evidence type="ECO:0000313" key="2">
    <source>
        <dbReference type="Proteomes" id="UP001066276"/>
    </source>
</evidence>
<keyword evidence="2" id="KW-1185">Reference proteome</keyword>
<dbReference type="EMBL" id="JANPWB010000008">
    <property type="protein sequence ID" value="KAJ1159588.1"/>
    <property type="molecule type" value="Genomic_DNA"/>
</dbReference>
<reference evidence="1" key="1">
    <citation type="journal article" date="2022" name="bioRxiv">
        <title>Sequencing and chromosome-scale assembly of the giantPleurodeles waltlgenome.</title>
        <authorList>
            <person name="Brown T."/>
            <person name="Elewa A."/>
            <person name="Iarovenko S."/>
            <person name="Subramanian E."/>
            <person name="Araus A.J."/>
            <person name="Petzold A."/>
            <person name="Susuki M."/>
            <person name="Suzuki K.-i.T."/>
            <person name="Hayashi T."/>
            <person name="Toyoda A."/>
            <person name="Oliveira C."/>
            <person name="Osipova E."/>
            <person name="Leigh N.D."/>
            <person name="Simon A."/>
            <person name="Yun M.H."/>
        </authorList>
    </citation>
    <scope>NUCLEOTIDE SEQUENCE</scope>
    <source>
        <strain evidence="1">20211129_DDA</strain>
        <tissue evidence="1">Liver</tissue>
    </source>
</reference>
<dbReference type="AlphaFoldDB" id="A0AAV7S954"/>
<protein>
    <submittedName>
        <fullName evidence="1">Uncharacterized protein</fullName>
    </submittedName>
</protein>